<name>A0AA40AYJ9_9PEZI</name>
<keyword evidence="3" id="KW-0732">Signal</keyword>
<feature type="region of interest" description="Disordered" evidence="1">
    <location>
        <begin position="172"/>
        <end position="227"/>
    </location>
</feature>
<proteinExistence type="predicted"/>
<keyword evidence="2" id="KW-0472">Membrane</keyword>
<dbReference type="EMBL" id="JAUKUA010000002">
    <property type="protein sequence ID" value="KAK0724360.1"/>
    <property type="molecule type" value="Genomic_DNA"/>
</dbReference>
<comment type="caution">
    <text evidence="4">The sequence shown here is derived from an EMBL/GenBank/DDBJ whole genome shotgun (WGS) entry which is preliminary data.</text>
</comment>
<keyword evidence="2" id="KW-1133">Transmembrane helix</keyword>
<organism evidence="4 5">
    <name type="scientific">Lasiosphaeris hirsuta</name>
    <dbReference type="NCBI Taxonomy" id="260670"/>
    <lineage>
        <taxon>Eukaryota</taxon>
        <taxon>Fungi</taxon>
        <taxon>Dikarya</taxon>
        <taxon>Ascomycota</taxon>
        <taxon>Pezizomycotina</taxon>
        <taxon>Sordariomycetes</taxon>
        <taxon>Sordariomycetidae</taxon>
        <taxon>Sordariales</taxon>
        <taxon>Lasiosphaeriaceae</taxon>
        <taxon>Lasiosphaeris</taxon>
    </lineage>
</organism>
<feature type="compositionally biased region" description="Low complexity" evidence="1">
    <location>
        <begin position="119"/>
        <end position="134"/>
    </location>
</feature>
<evidence type="ECO:0008006" key="6">
    <source>
        <dbReference type="Google" id="ProtNLM"/>
    </source>
</evidence>
<feature type="signal peptide" evidence="3">
    <location>
        <begin position="1"/>
        <end position="19"/>
    </location>
</feature>
<evidence type="ECO:0000256" key="1">
    <source>
        <dbReference type="SAM" id="MobiDB-lite"/>
    </source>
</evidence>
<evidence type="ECO:0000313" key="4">
    <source>
        <dbReference type="EMBL" id="KAK0724360.1"/>
    </source>
</evidence>
<accession>A0AA40AYJ9</accession>
<keyword evidence="5" id="KW-1185">Reference proteome</keyword>
<sequence length="227" mass="23811">MLLPLLLPLLATILACTTGTPAAPADSSYPFCALSCLFCPDTDYTHNFANNCAYAAGDCCTSSQHLTISETFTCVLTVCNSTTTAQTAFDTFQSFCQAQNKPLSAEDVPAGYTFNKTLSQPSPSQSAAPTSETSGLPTRTKIILATTLPATFLIGLLVGIAWWFVRRGRDQDEAKSDGGSQGAGEDETDDVRGPVHELDAAVGAGGGQTAKNTRRESGCFSPSVHVP</sequence>
<evidence type="ECO:0000256" key="2">
    <source>
        <dbReference type="SAM" id="Phobius"/>
    </source>
</evidence>
<reference evidence="4" key="1">
    <citation type="submission" date="2023-06" db="EMBL/GenBank/DDBJ databases">
        <title>Genome-scale phylogeny and comparative genomics of the fungal order Sordariales.</title>
        <authorList>
            <consortium name="Lawrence Berkeley National Laboratory"/>
            <person name="Hensen N."/>
            <person name="Bonometti L."/>
            <person name="Westerberg I."/>
            <person name="Brannstrom I.O."/>
            <person name="Guillou S."/>
            <person name="Cros-Aarteil S."/>
            <person name="Calhoun S."/>
            <person name="Haridas S."/>
            <person name="Kuo A."/>
            <person name="Mondo S."/>
            <person name="Pangilinan J."/>
            <person name="Riley R."/>
            <person name="Labutti K."/>
            <person name="Andreopoulos B."/>
            <person name="Lipzen A."/>
            <person name="Chen C."/>
            <person name="Yanf M."/>
            <person name="Daum C."/>
            <person name="Ng V."/>
            <person name="Clum A."/>
            <person name="Steindorff A."/>
            <person name="Ohm R."/>
            <person name="Martin F."/>
            <person name="Silar P."/>
            <person name="Natvig D."/>
            <person name="Lalanne C."/>
            <person name="Gautier V."/>
            <person name="Ament-Velasquez S.L."/>
            <person name="Kruys A."/>
            <person name="Hutchinson M.I."/>
            <person name="Powell A.J."/>
            <person name="Barry K."/>
            <person name="Miller A.N."/>
            <person name="Grigoriev I.V."/>
            <person name="Debuchy R."/>
            <person name="Gladieux P."/>
            <person name="Thoren M.H."/>
            <person name="Johannesson H."/>
        </authorList>
    </citation>
    <scope>NUCLEOTIDE SEQUENCE</scope>
    <source>
        <strain evidence="4">SMH4607-1</strain>
    </source>
</reference>
<evidence type="ECO:0000256" key="3">
    <source>
        <dbReference type="SAM" id="SignalP"/>
    </source>
</evidence>
<gene>
    <name evidence="4" type="ORF">B0H67DRAFT_103113</name>
</gene>
<protein>
    <recommendedName>
        <fullName evidence="6">Extracellular membrane protein CFEM domain-containing protein</fullName>
    </recommendedName>
</protein>
<feature type="compositionally biased region" description="Basic and acidic residues" evidence="1">
    <location>
        <begin position="190"/>
        <end position="199"/>
    </location>
</feature>
<feature type="transmembrane region" description="Helical" evidence="2">
    <location>
        <begin position="142"/>
        <end position="165"/>
    </location>
</feature>
<feature type="region of interest" description="Disordered" evidence="1">
    <location>
        <begin position="114"/>
        <end position="136"/>
    </location>
</feature>
<feature type="chain" id="PRO_5041240776" description="Extracellular membrane protein CFEM domain-containing protein" evidence="3">
    <location>
        <begin position="20"/>
        <end position="227"/>
    </location>
</feature>
<dbReference type="Proteomes" id="UP001172102">
    <property type="component" value="Unassembled WGS sequence"/>
</dbReference>
<keyword evidence="2" id="KW-0812">Transmembrane</keyword>
<evidence type="ECO:0000313" key="5">
    <source>
        <dbReference type="Proteomes" id="UP001172102"/>
    </source>
</evidence>
<dbReference type="AlphaFoldDB" id="A0AA40AYJ9"/>